<evidence type="ECO:0000313" key="7">
    <source>
        <dbReference type="EMBL" id="CAB4972038.1"/>
    </source>
</evidence>
<feature type="region of interest" description="Disordered" evidence="1">
    <location>
        <begin position="1"/>
        <end position="48"/>
    </location>
</feature>
<keyword evidence="2" id="KW-1133">Transmembrane helix</keyword>
<keyword evidence="2" id="KW-0812">Transmembrane</keyword>
<keyword evidence="2" id="KW-0472">Membrane</keyword>
<feature type="compositionally biased region" description="Basic residues" evidence="1">
    <location>
        <begin position="1"/>
        <end position="12"/>
    </location>
</feature>
<evidence type="ECO:0000256" key="1">
    <source>
        <dbReference type="SAM" id="MobiDB-lite"/>
    </source>
</evidence>
<accession>A0A6J6A5R4</accession>
<dbReference type="InterPro" id="IPR007060">
    <property type="entry name" value="FtsL/DivIC"/>
</dbReference>
<dbReference type="EMBL" id="CAFAAV010000033">
    <property type="protein sequence ID" value="CAB4809541.1"/>
    <property type="molecule type" value="Genomic_DNA"/>
</dbReference>
<organism evidence="3">
    <name type="scientific">freshwater metagenome</name>
    <dbReference type="NCBI Taxonomy" id="449393"/>
    <lineage>
        <taxon>unclassified sequences</taxon>
        <taxon>metagenomes</taxon>
        <taxon>ecological metagenomes</taxon>
    </lineage>
</organism>
<proteinExistence type="predicted"/>
<evidence type="ECO:0000313" key="4">
    <source>
        <dbReference type="EMBL" id="CAB4722862.1"/>
    </source>
</evidence>
<feature type="compositionally biased region" description="Basic and acidic residues" evidence="1">
    <location>
        <begin position="36"/>
        <end position="48"/>
    </location>
</feature>
<sequence length="172" mass="18756">MSTAGRRQHGGHKTSSIPRPVDPTRSRPRTPPSASDDTRFGEFTRPIPRDKQLVKGKGKRGVITIGAGVITAALIAALFVLPVKAWLRQQDDIDSKQRELAALQLANADLIDEVAMLQTPAGVEQAARQEIGYVKRGEIRLTVLTAPQAPITMPDGWPYDQMAQIVTVRSGR</sequence>
<evidence type="ECO:0000256" key="2">
    <source>
        <dbReference type="SAM" id="Phobius"/>
    </source>
</evidence>
<dbReference type="EMBL" id="CAFBMT010000005">
    <property type="protein sequence ID" value="CAB4926158.1"/>
    <property type="molecule type" value="Genomic_DNA"/>
</dbReference>
<gene>
    <name evidence="4" type="ORF">UFOPK2656_01498</name>
    <name evidence="5" type="ORF">UFOPK3099_00640</name>
    <name evidence="6" type="ORF">UFOPK3651_01180</name>
    <name evidence="7" type="ORF">UFOPK3931_00207</name>
    <name evidence="3" type="ORF">UFOPK4189_01119</name>
</gene>
<feature type="transmembrane region" description="Helical" evidence="2">
    <location>
        <begin position="61"/>
        <end position="81"/>
    </location>
</feature>
<evidence type="ECO:0000313" key="5">
    <source>
        <dbReference type="EMBL" id="CAB4809541.1"/>
    </source>
</evidence>
<reference evidence="3" key="1">
    <citation type="submission" date="2020-05" db="EMBL/GenBank/DDBJ databases">
        <authorList>
            <person name="Chiriac C."/>
            <person name="Salcher M."/>
            <person name="Ghai R."/>
            <person name="Kavagutti S V."/>
        </authorList>
    </citation>
    <scope>NUCLEOTIDE SEQUENCE</scope>
</reference>
<dbReference type="EMBL" id="CAESGF010000005">
    <property type="protein sequence ID" value="CAB4363338.1"/>
    <property type="molecule type" value="Genomic_DNA"/>
</dbReference>
<dbReference type="EMBL" id="CAEZYF010000008">
    <property type="protein sequence ID" value="CAB4722862.1"/>
    <property type="molecule type" value="Genomic_DNA"/>
</dbReference>
<dbReference type="EMBL" id="CAFBOL010000003">
    <property type="protein sequence ID" value="CAB4972038.1"/>
    <property type="molecule type" value="Genomic_DNA"/>
</dbReference>
<evidence type="ECO:0000313" key="3">
    <source>
        <dbReference type="EMBL" id="CAB4363338.1"/>
    </source>
</evidence>
<name>A0A6J6A5R4_9ZZZZ</name>
<evidence type="ECO:0000313" key="6">
    <source>
        <dbReference type="EMBL" id="CAB4926158.1"/>
    </source>
</evidence>
<protein>
    <submittedName>
        <fullName evidence="3">Unannotated protein</fullName>
    </submittedName>
</protein>
<dbReference type="Pfam" id="PF04977">
    <property type="entry name" value="DivIC"/>
    <property type="match status" value="1"/>
</dbReference>
<dbReference type="AlphaFoldDB" id="A0A6J6A5R4"/>